<dbReference type="Proteomes" id="UP001176941">
    <property type="component" value="Chromosome 7"/>
</dbReference>
<reference evidence="1" key="1">
    <citation type="submission" date="2023-04" db="EMBL/GenBank/DDBJ databases">
        <authorList>
            <consortium name="ELIXIR-Norway"/>
        </authorList>
    </citation>
    <scope>NUCLEOTIDE SEQUENCE [LARGE SCALE GENOMIC DNA]</scope>
</reference>
<dbReference type="InterPro" id="IPR003994">
    <property type="entry name" value="UXT"/>
</dbReference>
<name>A0ABN8ZZJ5_RANTA</name>
<accession>A0ABN8ZZJ5</accession>
<keyword evidence="2" id="KW-1185">Reference proteome</keyword>
<sequence length="75" mass="8688">MAPPPKRRAVDATAEKVLRYEAFISDVLQRDLQKVLDHRDKVYEQLAKYLQLGNVIGQLQEANHSELYMQVDYGL</sequence>
<dbReference type="PRINTS" id="PR01502">
    <property type="entry name" value="UXTPROTEIN"/>
</dbReference>
<dbReference type="EMBL" id="OX459943">
    <property type="protein sequence ID" value="CAI9177571.1"/>
    <property type="molecule type" value="Genomic_DNA"/>
</dbReference>
<protein>
    <submittedName>
        <fullName evidence="1">Uncharacterized protein</fullName>
    </submittedName>
</protein>
<proteinExistence type="predicted"/>
<evidence type="ECO:0000313" key="1">
    <source>
        <dbReference type="EMBL" id="CAI9177571.1"/>
    </source>
</evidence>
<evidence type="ECO:0000313" key="2">
    <source>
        <dbReference type="Proteomes" id="UP001176941"/>
    </source>
</evidence>
<organism evidence="1 2">
    <name type="scientific">Rangifer tarandus platyrhynchus</name>
    <name type="common">Svalbard reindeer</name>
    <dbReference type="NCBI Taxonomy" id="3082113"/>
    <lineage>
        <taxon>Eukaryota</taxon>
        <taxon>Metazoa</taxon>
        <taxon>Chordata</taxon>
        <taxon>Craniata</taxon>
        <taxon>Vertebrata</taxon>
        <taxon>Euteleostomi</taxon>
        <taxon>Mammalia</taxon>
        <taxon>Eutheria</taxon>
        <taxon>Laurasiatheria</taxon>
        <taxon>Artiodactyla</taxon>
        <taxon>Ruminantia</taxon>
        <taxon>Pecora</taxon>
        <taxon>Cervidae</taxon>
        <taxon>Odocoileinae</taxon>
        <taxon>Rangifer</taxon>
    </lineage>
</organism>
<gene>
    <name evidence="1" type="ORF">MRATA1EN1_LOCUS26533</name>
</gene>